<dbReference type="InterPro" id="IPR002145">
    <property type="entry name" value="CopG"/>
</dbReference>
<dbReference type="eggNOG" id="ENOG50332Z5">
    <property type="taxonomic scope" value="Bacteria"/>
</dbReference>
<evidence type="ECO:0000259" key="1">
    <source>
        <dbReference type="Pfam" id="PF01402"/>
    </source>
</evidence>
<dbReference type="CDD" id="cd21631">
    <property type="entry name" value="RHH_CopG_NikR-like"/>
    <property type="match status" value="1"/>
</dbReference>
<dbReference type="RefSeq" id="WP_012933885.1">
    <property type="nucleotide sequence ID" value="NC_013739.1"/>
</dbReference>
<evidence type="ECO:0000313" key="3">
    <source>
        <dbReference type="Proteomes" id="UP000008229"/>
    </source>
</evidence>
<dbReference type="HOGENOM" id="CLU_179940_0_0_11"/>
<dbReference type="Proteomes" id="UP000008229">
    <property type="component" value="Chromosome"/>
</dbReference>
<dbReference type="STRING" id="469383.Cwoe_2411"/>
<organism evidence="2 3">
    <name type="scientific">Conexibacter woesei (strain DSM 14684 / CCUG 47730 / CIP 108061 / JCM 11494 / NBRC 100937 / ID131577)</name>
    <dbReference type="NCBI Taxonomy" id="469383"/>
    <lineage>
        <taxon>Bacteria</taxon>
        <taxon>Bacillati</taxon>
        <taxon>Actinomycetota</taxon>
        <taxon>Thermoleophilia</taxon>
        <taxon>Solirubrobacterales</taxon>
        <taxon>Conexibacteraceae</taxon>
        <taxon>Conexibacter</taxon>
    </lineage>
</organism>
<proteinExistence type="predicted"/>
<name>D3F7H2_CONWI</name>
<accession>D3F7H2</accession>
<gene>
    <name evidence="2" type="ordered locus">Cwoe_2411</name>
</gene>
<dbReference type="AlphaFoldDB" id="D3F7H2"/>
<keyword evidence="3" id="KW-1185">Reference proteome</keyword>
<reference evidence="2 3" key="1">
    <citation type="journal article" date="2010" name="Stand. Genomic Sci.">
        <title>Complete genome sequence of Conexibacter woesei type strain (ID131577).</title>
        <authorList>
            <person name="Pukall R."/>
            <person name="Lapidus A."/>
            <person name="Glavina Del Rio T."/>
            <person name="Copeland A."/>
            <person name="Tice H."/>
            <person name="Cheng J.-F."/>
            <person name="Lucas S."/>
            <person name="Chen F."/>
            <person name="Nolan M."/>
            <person name="Bruce D."/>
            <person name="Goodwin L."/>
            <person name="Pitluck S."/>
            <person name="Mavromatis K."/>
            <person name="Ivanova N."/>
            <person name="Ovchinnikova G."/>
            <person name="Pati A."/>
            <person name="Chen A."/>
            <person name="Palaniappan K."/>
            <person name="Land M."/>
            <person name="Hauser L."/>
            <person name="Chang Y.-J."/>
            <person name="Jeffries C.D."/>
            <person name="Chain P."/>
            <person name="Meincke L."/>
            <person name="Sims D."/>
            <person name="Brettin T."/>
            <person name="Detter J.C."/>
            <person name="Rohde M."/>
            <person name="Goeker M."/>
            <person name="Bristow J."/>
            <person name="Eisen J.A."/>
            <person name="Markowitz V."/>
            <person name="Kyrpides N.C."/>
            <person name="Klenk H.-P."/>
            <person name="Hugenholtz P."/>
        </authorList>
    </citation>
    <scope>NUCLEOTIDE SEQUENCE [LARGE SCALE GENOMIC DNA]</scope>
    <source>
        <strain evidence="3">DSM 14684 / CIP 108061 / JCM 11494 / NBRC 100937 / ID131577</strain>
    </source>
</reference>
<dbReference type="EMBL" id="CP001854">
    <property type="protein sequence ID" value="ADB50834.1"/>
    <property type="molecule type" value="Genomic_DNA"/>
</dbReference>
<dbReference type="KEGG" id="cwo:Cwoe_2411"/>
<feature type="domain" description="Ribbon-helix-helix protein CopG" evidence="1">
    <location>
        <begin position="57"/>
        <end position="91"/>
    </location>
</feature>
<protein>
    <recommendedName>
        <fullName evidence="1">Ribbon-helix-helix protein CopG domain-containing protein</fullName>
    </recommendedName>
</protein>
<evidence type="ECO:0000313" key="2">
    <source>
        <dbReference type="EMBL" id="ADB50834.1"/>
    </source>
</evidence>
<reference evidence="3" key="2">
    <citation type="submission" date="2010-01" db="EMBL/GenBank/DDBJ databases">
        <title>The complete genome of Conexibacter woesei DSM 14684.</title>
        <authorList>
            <consortium name="US DOE Joint Genome Institute (JGI-PGF)"/>
            <person name="Lucas S."/>
            <person name="Copeland A."/>
            <person name="Lapidus A."/>
            <person name="Glavina del Rio T."/>
            <person name="Dalin E."/>
            <person name="Tice H."/>
            <person name="Bruce D."/>
            <person name="Goodwin L."/>
            <person name="Pitluck S."/>
            <person name="Kyrpides N."/>
            <person name="Mavromatis K."/>
            <person name="Ivanova N."/>
            <person name="Mikhailova N."/>
            <person name="Chertkov O."/>
            <person name="Brettin T."/>
            <person name="Detter J.C."/>
            <person name="Han C."/>
            <person name="Larimer F."/>
            <person name="Land M."/>
            <person name="Hauser L."/>
            <person name="Markowitz V."/>
            <person name="Cheng J.-F."/>
            <person name="Hugenholtz P."/>
            <person name="Woyke T."/>
            <person name="Wu D."/>
            <person name="Pukall R."/>
            <person name="Steenblock K."/>
            <person name="Schneider S."/>
            <person name="Klenk H.-P."/>
            <person name="Eisen J.A."/>
        </authorList>
    </citation>
    <scope>NUCLEOTIDE SEQUENCE [LARGE SCALE GENOMIC DNA]</scope>
    <source>
        <strain evidence="3">DSM 14684 / CIP 108061 / JCM 11494 / NBRC 100937 / ID131577</strain>
    </source>
</reference>
<dbReference type="InterPro" id="IPR010985">
    <property type="entry name" value="Ribbon_hlx_hlx"/>
</dbReference>
<dbReference type="GO" id="GO:0006355">
    <property type="term" value="P:regulation of DNA-templated transcription"/>
    <property type="evidence" value="ECO:0007669"/>
    <property type="project" value="InterPro"/>
</dbReference>
<sequence length="94" mass="10238">MREPVYGHTASGQPVTDADVQRLAKEAENGYDVDAVIARRGKRGRPALGSAPSSVESVRLDPELRDQLAERARVDGTTPSEVIRQALRDYLHAA</sequence>
<dbReference type="Pfam" id="PF01402">
    <property type="entry name" value="RHH_1"/>
    <property type="match status" value="1"/>
</dbReference>
<dbReference type="OrthoDB" id="3710927at2"/>
<dbReference type="SUPFAM" id="SSF47598">
    <property type="entry name" value="Ribbon-helix-helix"/>
    <property type="match status" value="1"/>
</dbReference>